<dbReference type="GO" id="GO:0046872">
    <property type="term" value="F:metal ion binding"/>
    <property type="evidence" value="ECO:0007669"/>
    <property type="project" value="UniProtKB-KW"/>
</dbReference>
<dbReference type="Pfam" id="PF02401">
    <property type="entry name" value="LYTB"/>
    <property type="match status" value="1"/>
</dbReference>
<proteinExistence type="inferred from homology"/>
<dbReference type="RefSeq" id="WP_034715158.1">
    <property type="nucleotide sequence ID" value="NZ_AWQS01000040.1"/>
</dbReference>
<dbReference type="Proteomes" id="UP000019494">
    <property type="component" value="Unassembled WGS sequence"/>
</dbReference>
<feature type="non-terminal residue" evidence="6">
    <location>
        <position position="1"/>
    </location>
</feature>
<dbReference type="InterPro" id="IPR003451">
    <property type="entry name" value="LytB/IspH"/>
</dbReference>
<dbReference type="GO" id="GO:0050992">
    <property type="term" value="P:dimethylallyl diphosphate biosynthetic process"/>
    <property type="evidence" value="ECO:0007669"/>
    <property type="project" value="InterPro"/>
</dbReference>
<keyword evidence="3" id="KW-0479">Metal-binding</keyword>
<evidence type="ECO:0000313" key="7">
    <source>
        <dbReference type="Proteomes" id="UP000019494"/>
    </source>
</evidence>
<dbReference type="Gene3D" id="3.40.50.11270">
    <property type="match status" value="1"/>
</dbReference>
<dbReference type="PATRIC" id="fig|584657.3.peg.1462"/>
<sequence length="379" mass="40470">LASSGVLAADMESVWLLRPAQGAAGAVVRVVADPAGEPLLRPRTLRHVRAALRTLPQLTEALAAWGGAVRPRRVLLAAPRSFCAGVVRAIEVVDRALDQRGAPVYVRRQIVHNSHVVRRLEARGAVFVDELADVPSGATVVFSAHGVAPDVRAEARRRGLDVIDATCPLVAKVHAEARRFADDGDTVILIGHRDHEEAIGTMGERPDSTRLVQDAAEAARVEVPDPGRVRYLVQTTLAADEVDGIVDVLHARFPQLQAPPSDDICYATTNRQLALREVSRDAELVLVVGSENSSNSRRLVETAQRLGLPAHLLDDVGDLDLGWLADVTTVGLTAGASAPQELVDEIVTAIGGLGPVAVTEARLVDENIHFAVPKEVRSS</sequence>
<dbReference type="PANTHER" id="PTHR30426:SF0">
    <property type="entry name" value="4-HYDROXY-3-METHYLBUT-2-ENYL DIPHOSPHATE REDUCTASE"/>
    <property type="match status" value="1"/>
</dbReference>
<dbReference type="NCBIfam" id="TIGR00216">
    <property type="entry name" value="ispH_lytB"/>
    <property type="match status" value="1"/>
</dbReference>
<protein>
    <submittedName>
        <fullName evidence="6">4-hydroxy-3-methylbut-2-enyl diphosphate reductase</fullName>
    </submittedName>
</protein>
<name>W9GP77_9MICO</name>
<dbReference type="Gene3D" id="3.40.1010.20">
    <property type="entry name" value="4-hydroxy-3-methylbut-2-enyl diphosphate reductase, catalytic domain"/>
    <property type="match status" value="2"/>
</dbReference>
<evidence type="ECO:0000256" key="2">
    <source>
        <dbReference type="ARBA" id="ARBA00022485"/>
    </source>
</evidence>
<reference evidence="7" key="1">
    <citation type="submission" date="2013-08" db="EMBL/GenBank/DDBJ databases">
        <title>Intrasporangium oryzae NRRL B-24470.</title>
        <authorList>
            <person name="Liu H."/>
            <person name="Wang G."/>
        </authorList>
    </citation>
    <scope>NUCLEOTIDE SEQUENCE [LARGE SCALE GENOMIC DNA]</scope>
    <source>
        <strain evidence="7">Q5-1</strain>
    </source>
</reference>
<dbReference type="HAMAP" id="MF_00191">
    <property type="entry name" value="IspH"/>
    <property type="match status" value="1"/>
</dbReference>
<dbReference type="CDD" id="cd13944">
    <property type="entry name" value="lytB_ispH"/>
    <property type="match status" value="1"/>
</dbReference>
<dbReference type="GO" id="GO:0051539">
    <property type="term" value="F:4 iron, 4 sulfur cluster binding"/>
    <property type="evidence" value="ECO:0007669"/>
    <property type="project" value="UniProtKB-KW"/>
</dbReference>
<dbReference type="AlphaFoldDB" id="W9GP77"/>
<dbReference type="GO" id="GO:0019288">
    <property type="term" value="P:isopentenyl diphosphate biosynthetic process, methylerythritol 4-phosphate pathway"/>
    <property type="evidence" value="ECO:0007669"/>
    <property type="project" value="InterPro"/>
</dbReference>
<evidence type="ECO:0000256" key="3">
    <source>
        <dbReference type="ARBA" id="ARBA00022723"/>
    </source>
</evidence>
<accession>W9GP77</accession>
<comment type="cofactor">
    <cofactor evidence="1">
        <name>[4Fe-4S] cluster</name>
        <dbReference type="ChEBI" id="CHEBI:49883"/>
    </cofactor>
</comment>
<keyword evidence="4" id="KW-0408">Iron</keyword>
<dbReference type="EMBL" id="AWQS01000040">
    <property type="protein sequence ID" value="EWT06618.1"/>
    <property type="molecule type" value="Genomic_DNA"/>
</dbReference>
<gene>
    <name evidence="6" type="ORF">N864_18880</name>
</gene>
<keyword evidence="2" id="KW-0004">4Fe-4S</keyword>
<comment type="caution">
    <text evidence="6">The sequence shown here is derived from an EMBL/GenBank/DDBJ whole genome shotgun (WGS) entry which is preliminary data.</text>
</comment>
<evidence type="ECO:0000256" key="5">
    <source>
        <dbReference type="ARBA" id="ARBA00023014"/>
    </source>
</evidence>
<keyword evidence="7" id="KW-1185">Reference proteome</keyword>
<dbReference type="OrthoDB" id="9804068at2"/>
<evidence type="ECO:0000256" key="4">
    <source>
        <dbReference type="ARBA" id="ARBA00023004"/>
    </source>
</evidence>
<evidence type="ECO:0000313" key="6">
    <source>
        <dbReference type="EMBL" id="EWT06618.1"/>
    </source>
</evidence>
<keyword evidence="5" id="KW-0411">Iron-sulfur</keyword>
<organism evidence="6 7">
    <name type="scientific">Intrasporangium chromatireducens Q5-1</name>
    <dbReference type="NCBI Taxonomy" id="584657"/>
    <lineage>
        <taxon>Bacteria</taxon>
        <taxon>Bacillati</taxon>
        <taxon>Actinomycetota</taxon>
        <taxon>Actinomycetes</taxon>
        <taxon>Micrococcales</taxon>
        <taxon>Intrasporangiaceae</taxon>
        <taxon>Intrasporangium</taxon>
    </lineage>
</organism>
<dbReference type="PANTHER" id="PTHR30426">
    <property type="entry name" value="4-HYDROXY-3-METHYLBUT-2-ENYL DIPHOSPHATE REDUCTASE"/>
    <property type="match status" value="1"/>
</dbReference>
<evidence type="ECO:0000256" key="1">
    <source>
        <dbReference type="ARBA" id="ARBA00001966"/>
    </source>
</evidence>
<dbReference type="GO" id="GO:0051745">
    <property type="term" value="F:4-hydroxy-3-methylbut-2-enyl diphosphate reductase activity"/>
    <property type="evidence" value="ECO:0007669"/>
    <property type="project" value="InterPro"/>
</dbReference>